<sequence length="179" mass="21364">MSCKTCTYLIVLVLFLIVDAADAQDQKIGFIDSDVIMQQMPEYSGIEQRLDLLSENWQQEIDEMEEEIAELEREFEAREILFTDEIRQERLNEIEQRKQELDQYIEEKFGPLGEYYTRQKELLEPIQRLIFDALTRVAERDSYDFVFDRAEDTRFLITREEWNLTNDVMLELGINETGN</sequence>
<dbReference type="SMART" id="SM00935">
    <property type="entry name" value="OmpH"/>
    <property type="match status" value="1"/>
</dbReference>
<dbReference type="InterPro" id="IPR024930">
    <property type="entry name" value="Skp_dom_sf"/>
</dbReference>
<comment type="similarity">
    <text evidence="1">Belongs to the Skp family.</text>
</comment>
<dbReference type="EMBL" id="JAKLWS010000013">
    <property type="protein sequence ID" value="MCG2589167.1"/>
    <property type="molecule type" value="Genomic_DNA"/>
</dbReference>
<evidence type="ECO:0000256" key="1">
    <source>
        <dbReference type="ARBA" id="ARBA00009091"/>
    </source>
</evidence>
<feature type="chain" id="PRO_5045758772" evidence="4">
    <location>
        <begin position="24"/>
        <end position="179"/>
    </location>
</feature>
<feature type="signal peptide" evidence="4">
    <location>
        <begin position="1"/>
        <end position="23"/>
    </location>
</feature>
<name>A0ABS9KE79_9BACT</name>
<evidence type="ECO:0000313" key="6">
    <source>
        <dbReference type="Proteomes" id="UP001165366"/>
    </source>
</evidence>
<evidence type="ECO:0000313" key="5">
    <source>
        <dbReference type="EMBL" id="MCG2589167.1"/>
    </source>
</evidence>
<dbReference type="Pfam" id="PF03938">
    <property type="entry name" value="OmpH"/>
    <property type="match status" value="1"/>
</dbReference>
<evidence type="ECO:0000256" key="4">
    <source>
        <dbReference type="SAM" id="SignalP"/>
    </source>
</evidence>
<evidence type="ECO:0000256" key="3">
    <source>
        <dbReference type="SAM" id="Coils"/>
    </source>
</evidence>
<dbReference type="Gene3D" id="3.30.910.20">
    <property type="entry name" value="Skp domain"/>
    <property type="match status" value="1"/>
</dbReference>
<organism evidence="5 6">
    <name type="scientific">Rhodohalobacter sulfatireducens</name>
    <dbReference type="NCBI Taxonomy" id="2911366"/>
    <lineage>
        <taxon>Bacteria</taxon>
        <taxon>Pseudomonadati</taxon>
        <taxon>Balneolota</taxon>
        <taxon>Balneolia</taxon>
        <taxon>Balneolales</taxon>
        <taxon>Balneolaceae</taxon>
        <taxon>Rhodohalobacter</taxon>
    </lineage>
</organism>
<dbReference type="PANTHER" id="PTHR35089">
    <property type="entry name" value="CHAPERONE PROTEIN SKP"/>
    <property type="match status" value="1"/>
</dbReference>
<dbReference type="SUPFAM" id="SSF111384">
    <property type="entry name" value="OmpH-like"/>
    <property type="match status" value="1"/>
</dbReference>
<protein>
    <submittedName>
        <fullName evidence="5">OmpH family outer membrane protein</fullName>
    </submittedName>
</protein>
<keyword evidence="6" id="KW-1185">Reference proteome</keyword>
<feature type="coiled-coil region" evidence="3">
    <location>
        <begin position="47"/>
        <end position="107"/>
    </location>
</feature>
<keyword evidence="3" id="KW-0175">Coiled coil</keyword>
<comment type="caution">
    <text evidence="5">The sequence shown here is derived from an EMBL/GenBank/DDBJ whole genome shotgun (WGS) entry which is preliminary data.</text>
</comment>
<dbReference type="PANTHER" id="PTHR35089:SF1">
    <property type="entry name" value="CHAPERONE PROTEIN SKP"/>
    <property type="match status" value="1"/>
</dbReference>
<reference evidence="5" key="2">
    <citation type="submission" date="2024-05" db="EMBL/GenBank/DDBJ databases">
        <title>Rhodohalobacter halophilus gen. nov., sp. nov., a moderately halophilic member of the family Balneolaceae.</title>
        <authorList>
            <person name="Xia J."/>
        </authorList>
    </citation>
    <scope>NUCLEOTIDE SEQUENCE</scope>
    <source>
        <strain evidence="5">WB101</strain>
    </source>
</reference>
<dbReference type="Proteomes" id="UP001165366">
    <property type="component" value="Unassembled WGS sequence"/>
</dbReference>
<proteinExistence type="inferred from homology"/>
<reference evidence="5" key="1">
    <citation type="submission" date="2022-01" db="EMBL/GenBank/DDBJ databases">
        <authorList>
            <person name="Wang Y."/>
        </authorList>
    </citation>
    <scope>NUCLEOTIDE SEQUENCE</scope>
    <source>
        <strain evidence="5">WB101</strain>
    </source>
</reference>
<keyword evidence="2 4" id="KW-0732">Signal</keyword>
<dbReference type="InterPro" id="IPR005632">
    <property type="entry name" value="Chaperone_Skp"/>
</dbReference>
<accession>A0ABS9KE79</accession>
<gene>
    <name evidence="5" type="ORF">L6773_11355</name>
</gene>
<evidence type="ECO:0000256" key="2">
    <source>
        <dbReference type="ARBA" id="ARBA00022729"/>
    </source>
</evidence>